<dbReference type="Proteomes" id="UP000055035">
    <property type="component" value="Unassembled WGS sequence"/>
</dbReference>
<dbReference type="EMBL" id="LNYJ01000011">
    <property type="protein sequence ID" value="KTD17851.1"/>
    <property type="molecule type" value="Genomic_DNA"/>
</dbReference>
<keyword evidence="2" id="KW-1185">Reference proteome</keyword>
<dbReference type="OrthoDB" id="5649005at2"/>
<protein>
    <submittedName>
        <fullName evidence="1">Uncharacterized protein</fullName>
    </submittedName>
</protein>
<proteinExistence type="predicted"/>
<organism evidence="1 2">
    <name type="scientific">Legionella jordanis</name>
    <dbReference type="NCBI Taxonomy" id="456"/>
    <lineage>
        <taxon>Bacteria</taxon>
        <taxon>Pseudomonadati</taxon>
        <taxon>Pseudomonadota</taxon>
        <taxon>Gammaproteobacteria</taxon>
        <taxon>Legionellales</taxon>
        <taxon>Legionellaceae</taxon>
        <taxon>Legionella</taxon>
    </lineage>
</organism>
<evidence type="ECO:0000313" key="2">
    <source>
        <dbReference type="Proteomes" id="UP000055035"/>
    </source>
</evidence>
<dbReference type="RefSeq" id="WP_058471569.1">
    <property type="nucleotide sequence ID" value="NZ_CAAAIC010000001.1"/>
</dbReference>
<comment type="caution">
    <text evidence="1">The sequence shown here is derived from an EMBL/GenBank/DDBJ whole genome shotgun (WGS) entry which is preliminary data.</text>
</comment>
<dbReference type="STRING" id="456.Ljor_2157"/>
<sequence>MKERHYAYKVTSEASGLVCTQAEFEEARMLDLLIEIQNNHREGLYWILKQRDSQEKEPLCIIDCYHNRIYYHYSGEVEDIASTIQKLTK</sequence>
<reference evidence="1 2" key="1">
    <citation type="submission" date="2015-11" db="EMBL/GenBank/DDBJ databases">
        <title>Genomic analysis of 38 Legionella species identifies large and diverse effector repertoires.</title>
        <authorList>
            <person name="Burstein D."/>
            <person name="Amaro F."/>
            <person name="Zusman T."/>
            <person name="Lifshitz Z."/>
            <person name="Cohen O."/>
            <person name="Gilbert J.A."/>
            <person name="Pupko T."/>
            <person name="Shuman H.A."/>
            <person name="Segal G."/>
        </authorList>
    </citation>
    <scope>NUCLEOTIDE SEQUENCE [LARGE SCALE GENOMIC DNA]</scope>
    <source>
        <strain evidence="1 2">BL-540</strain>
    </source>
</reference>
<evidence type="ECO:0000313" key="1">
    <source>
        <dbReference type="EMBL" id="KTD17851.1"/>
    </source>
</evidence>
<gene>
    <name evidence="1" type="ORF">Ljor_2157</name>
</gene>
<dbReference type="AlphaFoldDB" id="A0A0W0VCJ2"/>
<name>A0A0W0VCJ2_9GAMM</name>
<accession>A0A0W0VCJ2</accession>
<dbReference type="PATRIC" id="fig|456.5.peg.2313"/>